<keyword evidence="2" id="KW-0812">Transmembrane</keyword>
<sequence>MNYGDRINFAVILIILEFQLNYILACQAIISAKVSKIQNSAPCNTTFGFNRICSASPPPCAVSWSPRPTVQTTCSFCGILRFAPYSLSPGWKSSSFSMKSESKGSPESASMHSSSPATPAAVYLFRRSA</sequence>
<evidence type="ECO:0000313" key="4">
    <source>
        <dbReference type="Proteomes" id="UP000807469"/>
    </source>
</evidence>
<evidence type="ECO:0000313" key="3">
    <source>
        <dbReference type="EMBL" id="KAF9476872.1"/>
    </source>
</evidence>
<feature type="transmembrane region" description="Helical" evidence="2">
    <location>
        <begin position="7"/>
        <end position="30"/>
    </location>
</feature>
<dbReference type="EMBL" id="MU155279">
    <property type="protein sequence ID" value="KAF9476872.1"/>
    <property type="molecule type" value="Genomic_DNA"/>
</dbReference>
<name>A0A9P6CS37_9AGAR</name>
<accession>A0A9P6CS37</accession>
<keyword evidence="4" id="KW-1185">Reference proteome</keyword>
<organism evidence="3 4">
    <name type="scientific">Pholiota conissans</name>
    <dbReference type="NCBI Taxonomy" id="109636"/>
    <lineage>
        <taxon>Eukaryota</taxon>
        <taxon>Fungi</taxon>
        <taxon>Dikarya</taxon>
        <taxon>Basidiomycota</taxon>
        <taxon>Agaricomycotina</taxon>
        <taxon>Agaricomycetes</taxon>
        <taxon>Agaricomycetidae</taxon>
        <taxon>Agaricales</taxon>
        <taxon>Agaricineae</taxon>
        <taxon>Strophariaceae</taxon>
        <taxon>Pholiota</taxon>
    </lineage>
</organism>
<gene>
    <name evidence="3" type="ORF">BDN70DRAFT_147294</name>
</gene>
<comment type="caution">
    <text evidence="3">The sequence shown here is derived from an EMBL/GenBank/DDBJ whole genome shotgun (WGS) entry which is preliminary data.</text>
</comment>
<reference evidence="3" key="1">
    <citation type="submission" date="2020-11" db="EMBL/GenBank/DDBJ databases">
        <authorList>
            <consortium name="DOE Joint Genome Institute"/>
            <person name="Ahrendt S."/>
            <person name="Riley R."/>
            <person name="Andreopoulos W."/>
            <person name="Labutti K."/>
            <person name="Pangilinan J."/>
            <person name="Ruiz-Duenas F.J."/>
            <person name="Barrasa J.M."/>
            <person name="Sanchez-Garcia M."/>
            <person name="Camarero S."/>
            <person name="Miyauchi S."/>
            <person name="Serrano A."/>
            <person name="Linde D."/>
            <person name="Babiker R."/>
            <person name="Drula E."/>
            <person name="Ayuso-Fernandez I."/>
            <person name="Pacheco R."/>
            <person name="Padilla G."/>
            <person name="Ferreira P."/>
            <person name="Barriuso J."/>
            <person name="Kellner H."/>
            <person name="Castanera R."/>
            <person name="Alfaro M."/>
            <person name="Ramirez L."/>
            <person name="Pisabarro A.G."/>
            <person name="Kuo A."/>
            <person name="Tritt A."/>
            <person name="Lipzen A."/>
            <person name="He G."/>
            <person name="Yan M."/>
            <person name="Ng V."/>
            <person name="Cullen D."/>
            <person name="Martin F."/>
            <person name="Rosso M.-N."/>
            <person name="Henrissat B."/>
            <person name="Hibbett D."/>
            <person name="Martinez A.T."/>
            <person name="Grigoriev I.V."/>
        </authorList>
    </citation>
    <scope>NUCLEOTIDE SEQUENCE</scope>
    <source>
        <strain evidence="3">CIRM-BRFM 674</strain>
    </source>
</reference>
<dbReference type="AlphaFoldDB" id="A0A9P6CS37"/>
<evidence type="ECO:0000256" key="1">
    <source>
        <dbReference type="SAM" id="MobiDB-lite"/>
    </source>
</evidence>
<proteinExistence type="predicted"/>
<dbReference type="Proteomes" id="UP000807469">
    <property type="component" value="Unassembled WGS sequence"/>
</dbReference>
<feature type="region of interest" description="Disordered" evidence="1">
    <location>
        <begin position="91"/>
        <end position="117"/>
    </location>
</feature>
<feature type="compositionally biased region" description="Low complexity" evidence="1">
    <location>
        <begin position="92"/>
        <end position="117"/>
    </location>
</feature>
<protein>
    <submittedName>
        <fullName evidence="3">Uncharacterized protein</fullName>
    </submittedName>
</protein>
<keyword evidence="2" id="KW-0472">Membrane</keyword>
<evidence type="ECO:0000256" key="2">
    <source>
        <dbReference type="SAM" id="Phobius"/>
    </source>
</evidence>
<keyword evidence="2" id="KW-1133">Transmembrane helix</keyword>